<evidence type="ECO:0000256" key="5">
    <source>
        <dbReference type="ARBA" id="ARBA00022801"/>
    </source>
</evidence>
<evidence type="ECO:0000256" key="2">
    <source>
        <dbReference type="ARBA" id="ARBA00022649"/>
    </source>
</evidence>
<dbReference type="Gene3D" id="3.30.920.30">
    <property type="entry name" value="Hypothetical protein"/>
    <property type="match status" value="1"/>
</dbReference>
<keyword evidence="2" id="KW-1277">Toxin-antitoxin system</keyword>
<organism evidence="9 10">
    <name type="scientific">Microseira wollei NIES-4236</name>
    <dbReference type="NCBI Taxonomy" id="2530354"/>
    <lineage>
        <taxon>Bacteria</taxon>
        <taxon>Bacillati</taxon>
        <taxon>Cyanobacteriota</taxon>
        <taxon>Cyanophyceae</taxon>
        <taxon>Oscillatoriophycideae</taxon>
        <taxon>Aerosakkonematales</taxon>
        <taxon>Aerosakkonemataceae</taxon>
        <taxon>Microseira</taxon>
    </lineage>
</organism>
<evidence type="ECO:0000256" key="7">
    <source>
        <dbReference type="ARBA" id="ARBA00023016"/>
    </source>
</evidence>
<keyword evidence="7" id="KW-0346">Stress response</keyword>
<dbReference type="Proteomes" id="UP001050975">
    <property type="component" value="Unassembled WGS sequence"/>
</dbReference>
<dbReference type="AlphaFoldDB" id="A0AAV3XB20"/>
<evidence type="ECO:0000256" key="1">
    <source>
        <dbReference type="ARBA" id="ARBA00006620"/>
    </source>
</evidence>
<proteinExistence type="inferred from homology"/>
<keyword evidence="6" id="KW-0694">RNA-binding</keyword>
<keyword evidence="10" id="KW-1185">Reference proteome</keyword>
<protein>
    <recommendedName>
        <fullName evidence="11">YcfA family protein</fullName>
    </recommendedName>
</protein>
<evidence type="ECO:0000256" key="8">
    <source>
        <dbReference type="SAM" id="MobiDB-lite"/>
    </source>
</evidence>
<comment type="caution">
    <text evidence="9">The sequence shown here is derived from an EMBL/GenBank/DDBJ whole genome shotgun (WGS) entry which is preliminary data.</text>
</comment>
<dbReference type="RefSeq" id="WP_226584809.1">
    <property type="nucleotide sequence ID" value="NZ_BLAY01000066.1"/>
</dbReference>
<evidence type="ECO:0000256" key="3">
    <source>
        <dbReference type="ARBA" id="ARBA00022722"/>
    </source>
</evidence>
<dbReference type="GO" id="GO:0016787">
    <property type="term" value="F:hydrolase activity"/>
    <property type="evidence" value="ECO:0007669"/>
    <property type="project" value="UniProtKB-KW"/>
</dbReference>
<evidence type="ECO:0000256" key="4">
    <source>
        <dbReference type="ARBA" id="ARBA00022759"/>
    </source>
</evidence>
<dbReference type="InterPro" id="IPR038570">
    <property type="entry name" value="HicA_sf"/>
</dbReference>
<keyword evidence="4" id="KW-0255">Endonuclease</keyword>
<gene>
    <name evidence="9" type="ORF">MiSe_42230</name>
</gene>
<dbReference type="SUPFAM" id="SSF54786">
    <property type="entry name" value="YcfA/nrd intein domain"/>
    <property type="match status" value="1"/>
</dbReference>
<reference evidence="9" key="1">
    <citation type="submission" date="2019-10" db="EMBL/GenBank/DDBJ databases">
        <title>Draft genome sequece of Microseira wollei NIES-4236.</title>
        <authorList>
            <person name="Yamaguchi H."/>
            <person name="Suzuki S."/>
            <person name="Kawachi M."/>
        </authorList>
    </citation>
    <scope>NUCLEOTIDE SEQUENCE</scope>
    <source>
        <strain evidence="9">NIES-4236</strain>
    </source>
</reference>
<dbReference type="EMBL" id="BLAY01000066">
    <property type="protein sequence ID" value="GET39454.1"/>
    <property type="molecule type" value="Genomic_DNA"/>
</dbReference>
<evidence type="ECO:0008006" key="11">
    <source>
        <dbReference type="Google" id="ProtNLM"/>
    </source>
</evidence>
<comment type="similarity">
    <text evidence="1">Belongs to the HicA mRNA interferase family.</text>
</comment>
<sequence>MPKKIRELKQMLRRVGFSELPGKGSHSNWVHPLYAGKLTISGKDGADAKPYQEKEVQKAIEEVERNEENE</sequence>
<evidence type="ECO:0000313" key="9">
    <source>
        <dbReference type="EMBL" id="GET39454.1"/>
    </source>
</evidence>
<dbReference type="GO" id="GO:0003729">
    <property type="term" value="F:mRNA binding"/>
    <property type="evidence" value="ECO:0007669"/>
    <property type="project" value="InterPro"/>
</dbReference>
<keyword evidence="5" id="KW-0378">Hydrolase</keyword>
<evidence type="ECO:0000256" key="6">
    <source>
        <dbReference type="ARBA" id="ARBA00022884"/>
    </source>
</evidence>
<keyword evidence="3" id="KW-0540">Nuclease</keyword>
<name>A0AAV3XB20_9CYAN</name>
<dbReference type="Pfam" id="PF07927">
    <property type="entry name" value="HicA_toxin"/>
    <property type="match status" value="1"/>
</dbReference>
<dbReference type="GO" id="GO:0004519">
    <property type="term" value="F:endonuclease activity"/>
    <property type="evidence" value="ECO:0007669"/>
    <property type="project" value="UniProtKB-KW"/>
</dbReference>
<dbReference type="InterPro" id="IPR012933">
    <property type="entry name" value="HicA_mRNA_interferase"/>
</dbReference>
<accession>A0AAV3XB20</accession>
<evidence type="ECO:0000313" key="10">
    <source>
        <dbReference type="Proteomes" id="UP001050975"/>
    </source>
</evidence>
<feature type="region of interest" description="Disordered" evidence="8">
    <location>
        <begin position="45"/>
        <end position="70"/>
    </location>
</feature>